<comment type="similarity">
    <text evidence="3 7">Belongs to the glycosyltransferase 10 family.</text>
</comment>
<comment type="caution">
    <text evidence="9">The sequence shown here is derived from an EMBL/GenBank/DDBJ whole genome shotgun (WGS) entry which is preliminary data.</text>
</comment>
<evidence type="ECO:0000256" key="3">
    <source>
        <dbReference type="ARBA" id="ARBA00008919"/>
    </source>
</evidence>
<dbReference type="PANTHER" id="PTHR48438:SF1">
    <property type="entry name" value="ALPHA-(1,3)-FUCOSYLTRANSFERASE C-RELATED"/>
    <property type="match status" value="1"/>
</dbReference>
<keyword evidence="5 7" id="KW-0808">Transferase</keyword>
<dbReference type="GO" id="GO:0008417">
    <property type="term" value="F:fucosyltransferase activity"/>
    <property type="evidence" value="ECO:0007669"/>
    <property type="project" value="InterPro"/>
</dbReference>
<evidence type="ECO:0000256" key="4">
    <source>
        <dbReference type="ARBA" id="ARBA00022676"/>
    </source>
</evidence>
<dbReference type="GO" id="GO:0032580">
    <property type="term" value="C:Golgi cisterna membrane"/>
    <property type="evidence" value="ECO:0007669"/>
    <property type="project" value="UniProtKB-SubCell"/>
</dbReference>
<dbReference type="InterPro" id="IPR001503">
    <property type="entry name" value="Glyco_trans_10"/>
</dbReference>
<dbReference type="InterPro" id="IPR038577">
    <property type="entry name" value="GT10-like_C_sf"/>
</dbReference>
<evidence type="ECO:0000256" key="7">
    <source>
        <dbReference type="RuleBase" id="RU003832"/>
    </source>
</evidence>
<dbReference type="Pfam" id="PF00852">
    <property type="entry name" value="Glyco_transf_10"/>
    <property type="match status" value="1"/>
</dbReference>
<organism evidence="9 10">
    <name type="scientific">Hypsibius exemplaris</name>
    <name type="common">Freshwater tardigrade</name>
    <dbReference type="NCBI Taxonomy" id="2072580"/>
    <lineage>
        <taxon>Eukaryota</taxon>
        <taxon>Metazoa</taxon>
        <taxon>Ecdysozoa</taxon>
        <taxon>Tardigrada</taxon>
        <taxon>Eutardigrada</taxon>
        <taxon>Parachela</taxon>
        <taxon>Hypsibioidea</taxon>
        <taxon>Hypsibiidae</taxon>
        <taxon>Hypsibius</taxon>
    </lineage>
</organism>
<evidence type="ECO:0000256" key="2">
    <source>
        <dbReference type="ARBA" id="ARBA00004922"/>
    </source>
</evidence>
<evidence type="ECO:0000313" key="10">
    <source>
        <dbReference type="Proteomes" id="UP000192578"/>
    </source>
</evidence>
<dbReference type="UniPathway" id="UPA00378"/>
<proteinExistence type="inferred from homology"/>
<gene>
    <name evidence="9" type="ORF">BV898_00663</name>
</gene>
<keyword evidence="6 7" id="KW-0333">Golgi apparatus</keyword>
<dbReference type="OrthoDB" id="427096at2759"/>
<evidence type="ECO:0000259" key="8">
    <source>
        <dbReference type="Pfam" id="PF00852"/>
    </source>
</evidence>
<reference evidence="10" key="1">
    <citation type="submission" date="2017-01" db="EMBL/GenBank/DDBJ databases">
        <title>Comparative genomics of anhydrobiosis in the tardigrade Hypsibius dujardini.</title>
        <authorList>
            <person name="Yoshida Y."/>
            <person name="Koutsovoulos G."/>
            <person name="Laetsch D."/>
            <person name="Stevens L."/>
            <person name="Kumar S."/>
            <person name="Horikawa D."/>
            <person name="Ishino K."/>
            <person name="Komine S."/>
            <person name="Tomita M."/>
            <person name="Blaxter M."/>
            <person name="Arakawa K."/>
        </authorList>
    </citation>
    <scope>NUCLEOTIDE SEQUENCE [LARGE SCALE GENOMIC DNA]</scope>
    <source>
        <strain evidence="10">Z151</strain>
    </source>
</reference>
<dbReference type="SUPFAM" id="SSF53756">
    <property type="entry name" value="UDP-Glycosyltransferase/glycogen phosphorylase"/>
    <property type="match status" value="1"/>
</dbReference>
<keyword evidence="4 7" id="KW-0328">Glycosyltransferase</keyword>
<comment type="pathway">
    <text evidence="2">Protein modification; protein glycosylation.</text>
</comment>
<evidence type="ECO:0000256" key="6">
    <source>
        <dbReference type="ARBA" id="ARBA00023034"/>
    </source>
</evidence>
<evidence type="ECO:0000256" key="5">
    <source>
        <dbReference type="ARBA" id="ARBA00022679"/>
    </source>
</evidence>
<evidence type="ECO:0000256" key="1">
    <source>
        <dbReference type="ARBA" id="ARBA00004323"/>
    </source>
</evidence>
<dbReference type="GO" id="GO:0000139">
    <property type="term" value="C:Golgi membrane"/>
    <property type="evidence" value="ECO:0007669"/>
    <property type="project" value="UniProtKB-SubCell"/>
</dbReference>
<keyword evidence="7" id="KW-0472">Membrane</keyword>
<dbReference type="Proteomes" id="UP000192578">
    <property type="component" value="Unassembled WGS sequence"/>
</dbReference>
<accession>A0A1W0XE36</accession>
<dbReference type="Gene3D" id="3.40.50.11660">
    <property type="entry name" value="Glycosyl transferase family 10, C-terminal domain"/>
    <property type="match status" value="1"/>
</dbReference>
<comment type="subcellular location">
    <subcellularLocation>
        <location evidence="1">Golgi apparatus membrane</location>
        <topology evidence="1">Single-pass type II membrane protein</topology>
    </subcellularLocation>
    <subcellularLocation>
        <location evidence="7">Golgi apparatus</location>
        <location evidence="7">Golgi stack membrane</location>
        <topology evidence="7">Single-pass type II membrane protein</topology>
    </subcellularLocation>
</comment>
<feature type="domain" description="Fucosyltransferase C-terminal" evidence="8">
    <location>
        <begin position="1"/>
        <end position="113"/>
    </location>
</feature>
<dbReference type="EC" id="2.4.1.-" evidence="7"/>
<dbReference type="PANTHER" id="PTHR48438">
    <property type="entry name" value="ALPHA-(1,3)-FUCOSYLTRANSFERASE C-RELATED"/>
    <property type="match status" value="1"/>
</dbReference>
<name>A0A1W0XE36_HYPEX</name>
<protein>
    <recommendedName>
        <fullName evidence="7">Fucosyltransferase</fullName>
        <ecNumber evidence="7">2.4.1.-</ecNumber>
    </recommendedName>
</protein>
<keyword evidence="10" id="KW-1185">Reference proteome</keyword>
<evidence type="ECO:0000313" key="9">
    <source>
        <dbReference type="EMBL" id="OQV25733.1"/>
    </source>
</evidence>
<dbReference type="AlphaFoldDB" id="A0A1W0XE36"/>
<dbReference type="InterPro" id="IPR055270">
    <property type="entry name" value="Glyco_tran_10_C"/>
</dbReference>
<dbReference type="EMBL" id="MTYJ01000002">
    <property type="protein sequence ID" value="OQV25733.1"/>
    <property type="molecule type" value="Genomic_DNA"/>
</dbReference>
<sequence length="170" mass="20203">MCRDYVTEKVIHPLEYESVPIVYGDGNYHIFPPNSYIHAYDYYSPARLAEYLHFLDGNDTAYNLHMEWRYNRTLVQSHGPFAAKKNGFCRLCQKLHSPVLSMVSKSYASIESWWSLGDDWRRGPSFNNRVRIKPFLNRESVCRHPYWLFDPMHLNEKDTYKGIKTNWSVQ</sequence>
<keyword evidence="7" id="KW-0812">Transmembrane</keyword>